<dbReference type="InterPro" id="IPR014782">
    <property type="entry name" value="Peptidase_M1_dom"/>
</dbReference>
<dbReference type="EMBL" id="FR980163">
    <property type="protein sequence ID" value="CDR18868.1"/>
    <property type="molecule type" value="Genomic_DNA"/>
</dbReference>
<evidence type="ECO:0000256" key="3">
    <source>
        <dbReference type="ARBA" id="ARBA00010136"/>
    </source>
</evidence>
<comment type="cofactor">
    <cofactor evidence="1">
        <name>Zn(2+)</name>
        <dbReference type="ChEBI" id="CHEBI:29105"/>
    </cofactor>
</comment>
<dbReference type="PaxDb" id="8022-A0A061AFD0"/>
<keyword evidence="4" id="KW-1003">Cell membrane</keyword>
<name>A0A061AFD0_ONCMY</name>
<dbReference type="GO" id="GO:0043171">
    <property type="term" value="P:peptide catabolic process"/>
    <property type="evidence" value="ECO:0007669"/>
    <property type="project" value="TreeGrafter"/>
</dbReference>
<dbReference type="GO" id="GO:0005615">
    <property type="term" value="C:extracellular space"/>
    <property type="evidence" value="ECO:0007669"/>
    <property type="project" value="TreeGrafter"/>
</dbReference>
<dbReference type="PANTHER" id="PTHR11533:SF172">
    <property type="entry name" value="AMINOPEPTIDASE N"/>
    <property type="match status" value="1"/>
</dbReference>
<feature type="domain" description="Peptidase M1 membrane alanine aminopeptidase" evidence="16">
    <location>
        <begin position="23"/>
        <end position="100"/>
    </location>
</feature>
<gene>
    <name evidence="17" type="ORF">GSONMT00059766001</name>
</gene>
<evidence type="ECO:0000256" key="7">
    <source>
        <dbReference type="ARBA" id="ARBA00022723"/>
    </source>
</evidence>
<dbReference type="InterPro" id="IPR001930">
    <property type="entry name" value="Peptidase_M1"/>
</dbReference>
<dbReference type="FunFam" id="1.10.390.10:FF:000033">
    <property type="entry name" value="Endoplasmic reticulum aminopeptidase 1b"/>
    <property type="match status" value="1"/>
</dbReference>
<evidence type="ECO:0000256" key="2">
    <source>
        <dbReference type="ARBA" id="ARBA00004401"/>
    </source>
</evidence>
<dbReference type="GO" id="GO:0005886">
    <property type="term" value="C:plasma membrane"/>
    <property type="evidence" value="ECO:0007669"/>
    <property type="project" value="UniProtKB-SubCell"/>
</dbReference>
<evidence type="ECO:0000256" key="4">
    <source>
        <dbReference type="ARBA" id="ARBA00022475"/>
    </source>
</evidence>
<evidence type="ECO:0000256" key="14">
    <source>
        <dbReference type="ARBA" id="ARBA00023157"/>
    </source>
</evidence>
<dbReference type="PANTHER" id="PTHR11533">
    <property type="entry name" value="PROTEASE M1 ZINC METALLOPROTEASE"/>
    <property type="match status" value="1"/>
</dbReference>
<keyword evidence="6" id="KW-0812">Transmembrane</keyword>
<dbReference type="GO" id="GO:0008270">
    <property type="term" value="F:zinc ion binding"/>
    <property type="evidence" value="ECO:0007669"/>
    <property type="project" value="InterPro"/>
</dbReference>
<keyword evidence="14" id="KW-1015">Disulfide bond</keyword>
<dbReference type="Gene3D" id="1.10.390.10">
    <property type="entry name" value="Neutral Protease Domain 2"/>
    <property type="match status" value="1"/>
</dbReference>
<evidence type="ECO:0000256" key="8">
    <source>
        <dbReference type="ARBA" id="ARBA00022801"/>
    </source>
</evidence>
<evidence type="ECO:0000313" key="18">
    <source>
        <dbReference type="Proteomes" id="UP000193380"/>
    </source>
</evidence>
<keyword evidence="11" id="KW-1133">Transmembrane helix</keyword>
<evidence type="ECO:0000256" key="5">
    <source>
        <dbReference type="ARBA" id="ARBA00022670"/>
    </source>
</evidence>
<sequence length="105" mass="11750">DTNCLQVRIWARRKAIAEGHGNYALSVTGPMLKFFERYYNASYPLSKSDQIALPDFNAGAMENWGLITYRETALLYDPAISSVGNKERVLTVVAHELAHMVVCSL</sequence>
<keyword evidence="9" id="KW-0862">Zinc</keyword>
<evidence type="ECO:0000256" key="9">
    <source>
        <dbReference type="ARBA" id="ARBA00022833"/>
    </source>
</evidence>
<keyword evidence="15" id="KW-0325">Glycoprotein</keyword>
<keyword evidence="12" id="KW-0482">Metalloprotease</keyword>
<evidence type="ECO:0000259" key="16">
    <source>
        <dbReference type="Pfam" id="PF01433"/>
    </source>
</evidence>
<dbReference type="Proteomes" id="UP000193380">
    <property type="component" value="Unassembled WGS sequence"/>
</dbReference>
<evidence type="ECO:0000256" key="13">
    <source>
        <dbReference type="ARBA" id="ARBA00023136"/>
    </source>
</evidence>
<keyword evidence="10" id="KW-0735">Signal-anchor</keyword>
<evidence type="ECO:0000256" key="15">
    <source>
        <dbReference type="ARBA" id="ARBA00023180"/>
    </source>
</evidence>
<dbReference type="GO" id="GO:0070006">
    <property type="term" value="F:metalloaminopeptidase activity"/>
    <property type="evidence" value="ECO:0007669"/>
    <property type="project" value="TreeGrafter"/>
</dbReference>
<proteinExistence type="inferred from homology"/>
<dbReference type="InterPro" id="IPR050344">
    <property type="entry name" value="Peptidase_M1_aminopeptidases"/>
</dbReference>
<keyword evidence="7" id="KW-0479">Metal-binding</keyword>
<keyword evidence="13" id="KW-0472">Membrane</keyword>
<reference evidence="17" key="1">
    <citation type="journal article" date="2014" name="Nat. Commun.">
        <title>The rainbow trout genome provides novel insights into evolution after whole-genome duplication in vertebrates.</title>
        <authorList>
            <person name="Berthelot C."/>
            <person name="Brunet F."/>
            <person name="Chalopin D."/>
            <person name="Juanchich A."/>
            <person name="Bernard M."/>
            <person name="Noel B."/>
            <person name="Bento P."/>
            <person name="Da Silva C."/>
            <person name="Labadie K."/>
            <person name="Alberti A."/>
            <person name="Aury J.M."/>
            <person name="Louis A."/>
            <person name="Dehais P."/>
            <person name="Bardou P."/>
            <person name="Montfort J."/>
            <person name="Klopp C."/>
            <person name="Cabau C."/>
            <person name="Gaspin C."/>
            <person name="Thorgaard G.H."/>
            <person name="Boussaha M."/>
            <person name="Quillet E."/>
            <person name="Guyomard R."/>
            <person name="Galiana D."/>
            <person name="Bobe J."/>
            <person name="Volff J.N."/>
            <person name="Genet C."/>
            <person name="Wincker P."/>
            <person name="Jaillon O."/>
            <person name="Roest Crollius H."/>
            <person name="Guiguen Y."/>
        </authorList>
    </citation>
    <scope>NUCLEOTIDE SEQUENCE [LARGE SCALE GENOMIC DNA]</scope>
</reference>
<evidence type="ECO:0000256" key="11">
    <source>
        <dbReference type="ARBA" id="ARBA00022989"/>
    </source>
</evidence>
<dbReference type="STRING" id="8022.A0A061AFD0"/>
<dbReference type="SUPFAM" id="SSF55486">
    <property type="entry name" value="Metalloproteases ('zincins'), catalytic domain"/>
    <property type="match status" value="1"/>
</dbReference>
<dbReference type="Pfam" id="PF01433">
    <property type="entry name" value="Peptidase_M1"/>
    <property type="match status" value="1"/>
</dbReference>
<evidence type="ECO:0000313" key="17">
    <source>
        <dbReference type="EMBL" id="CDR18868.1"/>
    </source>
</evidence>
<reference evidence="17" key="2">
    <citation type="submission" date="2014-03" db="EMBL/GenBank/DDBJ databases">
        <authorList>
            <person name="Genoscope - CEA"/>
        </authorList>
    </citation>
    <scope>NUCLEOTIDE SEQUENCE</scope>
</reference>
<evidence type="ECO:0000256" key="10">
    <source>
        <dbReference type="ARBA" id="ARBA00022968"/>
    </source>
</evidence>
<comment type="subcellular location">
    <subcellularLocation>
        <location evidence="2">Cell membrane</location>
        <topology evidence="2">Single-pass type II membrane protein</topology>
    </subcellularLocation>
</comment>
<feature type="non-terminal residue" evidence="17">
    <location>
        <position position="1"/>
    </location>
</feature>
<dbReference type="MEROPS" id="M01.016"/>
<organism evidence="17 18">
    <name type="scientific">Oncorhynchus mykiss</name>
    <name type="common">Rainbow trout</name>
    <name type="synonym">Salmo gairdneri</name>
    <dbReference type="NCBI Taxonomy" id="8022"/>
    <lineage>
        <taxon>Eukaryota</taxon>
        <taxon>Metazoa</taxon>
        <taxon>Chordata</taxon>
        <taxon>Craniata</taxon>
        <taxon>Vertebrata</taxon>
        <taxon>Euteleostomi</taxon>
        <taxon>Actinopterygii</taxon>
        <taxon>Neopterygii</taxon>
        <taxon>Teleostei</taxon>
        <taxon>Protacanthopterygii</taxon>
        <taxon>Salmoniformes</taxon>
        <taxon>Salmonidae</taxon>
        <taxon>Salmoninae</taxon>
        <taxon>Oncorhynchus</taxon>
    </lineage>
</organism>
<dbReference type="GO" id="GO:0005737">
    <property type="term" value="C:cytoplasm"/>
    <property type="evidence" value="ECO:0007669"/>
    <property type="project" value="TreeGrafter"/>
</dbReference>
<evidence type="ECO:0000256" key="6">
    <source>
        <dbReference type="ARBA" id="ARBA00022692"/>
    </source>
</evidence>
<accession>A0A061AFD0</accession>
<protein>
    <recommendedName>
        <fullName evidence="16">Peptidase M1 membrane alanine aminopeptidase domain-containing protein</fullName>
    </recommendedName>
</protein>
<keyword evidence="5" id="KW-0645">Protease</keyword>
<dbReference type="InterPro" id="IPR027268">
    <property type="entry name" value="Peptidase_M4/M1_CTD_sf"/>
</dbReference>
<keyword evidence="8" id="KW-0378">Hydrolase</keyword>
<comment type="similarity">
    <text evidence="3">Belongs to the peptidase M1 family.</text>
</comment>
<dbReference type="PRINTS" id="PR00756">
    <property type="entry name" value="ALADIPTASE"/>
</dbReference>
<dbReference type="AlphaFoldDB" id="A0A061AFD0"/>
<evidence type="ECO:0000256" key="12">
    <source>
        <dbReference type="ARBA" id="ARBA00023049"/>
    </source>
</evidence>
<dbReference type="GO" id="GO:0006508">
    <property type="term" value="P:proteolysis"/>
    <property type="evidence" value="ECO:0007669"/>
    <property type="project" value="UniProtKB-KW"/>
</dbReference>
<dbReference type="GO" id="GO:0042277">
    <property type="term" value="F:peptide binding"/>
    <property type="evidence" value="ECO:0007669"/>
    <property type="project" value="TreeGrafter"/>
</dbReference>
<evidence type="ECO:0000256" key="1">
    <source>
        <dbReference type="ARBA" id="ARBA00001947"/>
    </source>
</evidence>